<sequence length="102" mass="12135">MNSAPGSQSQNWFIYLLRCRDGSLYTGISLDPLRRCREHNRDARRASRYVWSRRPAVLVWQQPLTDKSLALRLERRLKRLSKARKEALLAAPERWRGWLEND</sequence>
<protein>
    <submittedName>
        <fullName evidence="3">GIY-YIG nuclease family protein</fullName>
    </submittedName>
</protein>
<proteinExistence type="inferred from homology"/>
<feature type="domain" description="GIY-YIG" evidence="2">
    <location>
        <begin position="10"/>
        <end position="87"/>
    </location>
</feature>
<keyword evidence="4" id="KW-1185">Reference proteome</keyword>
<comment type="similarity">
    <text evidence="1">Belongs to the UPF0213 family.</text>
</comment>
<dbReference type="EMBL" id="BAABCX010000006">
    <property type="protein sequence ID" value="GAA3549332.1"/>
    <property type="molecule type" value="Genomic_DNA"/>
</dbReference>
<dbReference type="RefSeq" id="WP_344959813.1">
    <property type="nucleotide sequence ID" value="NZ_BAABCX010000006.1"/>
</dbReference>
<evidence type="ECO:0000313" key="3">
    <source>
        <dbReference type="EMBL" id="GAA3549332.1"/>
    </source>
</evidence>
<accession>A0ABP6WC87</accession>
<dbReference type="SUPFAM" id="SSF82771">
    <property type="entry name" value="GIY-YIG endonuclease"/>
    <property type="match status" value="1"/>
</dbReference>
<dbReference type="PROSITE" id="PS50164">
    <property type="entry name" value="GIY_YIG"/>
    <property type="match status" value="1"/>
</dbReference>
<evidence type="ECO:0000313" key="4">
    <source>
        <dbReference type="Proteomes" id="UP001500795"/>
    </source>
</evidence>
<organism evidence="3 4">
    <name type="scientific">Zobellella aerophila</name>
    <dbReference type="NCBI Taxonomy" id="870480"/>
    <lineage>
        <taxon>Bacteria</taxon>
        <taxon>Pseudomonadati</taxon>
        <taxon>Pseudomonadota</taxon>
        <taxon>Gammaproteobacteria</taxon>
        <taxon>Aeromonadales</taxon>
        <taxon>Aeromonadaceae</taxon>
        <taxon>Zobellella</taxon>
    </lineage>
</organism>
<dbReference type="PANTHER" id="PTHR34477:SF1">
    <property type="entry name" value="UPF0213 PROTEIN YHBQ"/>
    <property type="match status" value="1"/>
</dbReference>
<dbReference type="InterPro" id="IPR050190">
    <property type="entry name" value="UPF0213_domain"/>
</dbReference>
<dbReference type="PANTHER" id="PTHR34477">
    <property type="entry name" value="UPF0213 PROTEIN YHBQ"/>
    <property type="match status" value="1"/>
</dbReference>
<dbReference type="Proteomes" id="UP001500795">
    <property type="component" value="Unassembled WGS sequence"/>
</dbReference>
<evidence type="ECO:0000256" key="1">
    <source>
        <dbReference type="ARBA" id="ARBA00007435"/>
    </source>
</evidence>
<dbReference type="Gene3D" id="3.40.1440.10">
    <property type="entry name" value="GIY-YIG endonuclease"/>
    <property type="match status" value="1"/>
</dbReference>
<dbReference type="InterPro" id="IPR000305">
    <property type="entry name" value="GIY-YIG_endonuc"/>
</dbReference>
<dbReference type="CDD" id="cd10456">
    <property type="entry name" value="GIY-YIG_UPF0213"/>
    <property type="match status" value="1"/>
</dbReference>
<dbReference type="InterPro" id="IPR035901">
    <property type="entry name" value="GIY-YIG_endonuc_sf"/>
</dbReference>
<evidence type="ECO:0000259" key="2">
    <source>
        <dbReference type="PROSITE" id="PS50164"/>
    </source>
</evidence>
<dbReference type="Pfam" id="PF01541">
    <property type="entry name" value="GIY-YIG"/>
    <property type="match status" value="1"/>
</dbReference>
<name>A0ABP6WC87_9GAMM</name>
<gene>
    <name evidence="3" type="ORF">GCM10022394_31880</name>
</gene>
<comment type="caution">
    <text evidence="3">The sequence shown here is derived from an EMBL/GenBank/DDBJ whole genome shotgun (WGS) entry which is preliminary data.</text>
</comment>
<reference evidence="4" key="1">
    <citation type="journal article" date="2019" name="Int. J. Syst. Evol. Microbiol.">
        <title>The Global Catalogue of Microorganisms (GCM) 10K type strain sequencing project: providing services to taxonomists for standard genome sequencing and annotation.</title>
        <authorList>
            <consortium name="The Broad Institute Genomics Platform"/>
            <consortium name="The Broad Institute Genome Sequencing Center for Infectious Disease"/>
            <person name="Wu L."/>
            <person name="Ma J."/>
        </authorList>
    </citation>
    <scope>NUCLEOTIDE SEQUENCE [LARGE SCALE GENOMIC DNA]</scope>
    <source>
        <strain evidence="4">JCM 17110</strain>
    </source>
</reference>